<evidence type="ECO:0000256" key="2">
    <source>
        <dbReference type="SAM" id="Phobius"/>
    </source>
</evidence>
<dbReference type="AlphaFoldDB" id="E9SGB7"/>
<comment type="caution">
    <text evidence="4">The sequence shown here is derived from an EMBL/GenBank/DDBJ whole genome shotgun (WGS) entry which is preliminary data.</text>
</comment>
<dbReference type="PANTHER" id="PTHR30576">
    <property type="entry name" value="COLANIC BIOSYNTHESIS UDP-GLUCOSE LIPID CARRIER TRANSFERASE"/>
    <property type="match status" value="1"/>
</dbReference>
<dbReference type="PANTHER" id="PTHR30576:SF0">
    <property type="entry name" value="UNDECAPRENYL-PHOSPHATE N-ACETYLGALACTOSAMINYL 1-PHOSPHATE TRANSFERASE-RELATED"/>
    <property type="match status" value="1"/>
</dbReference>
<keyword evidence="4" id="KW-0328">Glycosyltransferase</keyword>
<dbReference type="Pfam" id="PF02397">
    <property type="entry name" value="Bac_transf"/>
    <property type="match status" value="1"/>
</dbReference>
<dbReference type="eggNOG" id="COG2148">
    <property type="taxonomic scope" value="Bacteria"/>
</dbReference>
<evidence type="ECO:0000256" key="1">
    <source>
        <dbReference type="ARBA" id="ARBA00006464"/>
    </source>
</evidence>
<gene>
    <name evidence="4" type="ORF">CUS_6336</name>
</gene>
<dbReference type="GO" id="GO:0016780">
    <property type="term" value="F:phosphotransferase activity, for other substituted phosphate groups"/>
    <property type="evidence" value="ECO:0007669"/>
    <property type="project" value="TreeGrafter"/>
</dbReference>
<sequence>MTTLNVQTENILNNSIEVTSFNDAAAAERDITISSSSVTDYEEKPVYDVVKRICDIICSLTALLVLSPMMVIVMVLIMIDDFGNPVYTQERVGKGGKIFRIYKFRSMYKKADKIREELMARDECKGATFKTKNDPRITRIGHFIRKTSIDELPQLVNILKGDMSVIGPRPFIPREQANLPDDRLLVNPGLSCYWQVGGKNSLTKDEQIALDRKYVADRSLAVDVKIIIKTILFVFKNGNS</sequence>
<dbReference type="GO" id="GO:0016757">
    <property type="term" value="F:glycosyltransferase activity"/>
    <property type="evidence" value="ECO:0007669"/>
    <property type="project" value="UniProtKB-KW"/>
</dbReference>
<dbReference type="RefSeq" id="WP_002852493.1">
    <property type="nucleotide sequence ID" value="NZ_ADKM02000123.1"/>
</dbReference>
<keyword evidence="2" id="KW-0472">Membrane</keyword>
<dbReference type="STRING" id="246199.CUS_6336"/>
<feature type="transmembrane region" description="Helical" evidence="2">
    <location>
        <begin position="56"/>
        <end position="79"/>
    </location>
</feature>
<evidence type="ECO:0000313" key="4">
    <source>
        <dbReference type="EMBL" id="EGC01668.1"/>
    </source>
</evidence>
<keyword evidence="4" id="KW-0808">Transferase</keyword>
<dbReference type="Proteomes" id="UP000004259">
    <property type="component" value="Unassembled WGS sequence"/>
</dbReference>
<dbReference type="InterPro" id="IPR003362">
    <property type="entry name" value="Bact_transf"/>
</dbReference>
<keyword evidence="2" id="KW-0812">Transmembrane</keyword>
<feature type="domain" description="Bacterial sugar transferase" evidence="3">
    <location>
        <begin position="51"/>
        <end position="236"/>
    </location>
</feature>
<evidence type="ECO:0000313" key="5">
    <source>
        <dbReference type="Proteomes" id="UP000004259"/>
    </source>
</evidence>
<comment type="similarity">
    <text evidence="1">Belongs to the bacterial sugar transferase family.</text>
</comment>
<keyword evidence="5" id="KW-1185">Reference proteome</keyword>
<dbReference type="EMBL" id="ADKM02000123">
    <property type="protein sequence ID" value="EGC01668.1"/>
    <property type="molecule type" value="Genomic_DNA"/>
</dbReference>
<proteinExistence type="inferred from homology"/>
<accession>E9SGB7</accession>
<evidence type="ECO:0000259" key="3">
    <source>
        <dbReference type="Pfam" id="PF02397"/>
    </source>
</evidence>
<keyword evidence="2" id="KW-1133">Transmembrane helix</keyword>
<protein>
    <submittedName>
        <fullName evidence="4">Bacterial sugar transferase</fullName>
        <ecNumber evidence="4">2.4.1.-</ecNumber>
    </submittedName>
</protein>
<name>E9SGB7_RUMAL</name>
<dbReference type="EC" id="2.4.1.-" evidence="4"/>
<organism evidence="4 5">
    <name type="scientific">Ruminococcus albus 8</name>
    <dbReference type="NCBI Taxonomy" id="246199"/>
    <lineage>
        <taxon>Bacteria</taxon>
        <taxon>Bacillati</taxon>
        <taxon>Bacillota</taxon>
        <taxon>Clostridia</taxon>
        <taxon>Eubacteriales</taxon>
        <taxon>Oscillospiraceae</taxon>
        <taxon>Ruminococcus</taxon>
    </lineage>
</organism>
<dbReference type="OrthoDB" id="9808602at2"/>
<reference evidence="4 5" key="1">
    <citation type="submission" date="2011-02" db="EMBL/GenBank/DDBJ databases">
        <authorList>
            <person name="Nelson K.E."/>
            <person name="Sutton G."/>
            <person name="Torralba M."/>
            <person name="Durkin S."/>
            <person name="Harkins D."/>
            <person name="Montgomery R."/>
            <person name="Ziemer C."/>
            <person name="Klaassens E."/>
            <person name="Ocuiv P."/>
            <person name="Morrison M."/>
        </authorList>
    </citation>
    <scope>NUCLEOTIDE SEQUENCE [LARGE SCALE GENOMIC DNA]</scope>
    <source>
        <strain evidence="4 5">8</strain>
    </source>
</reference>